<feature type="domain" description="FAD/NAD(P)-binding" evidence="7">
    <location>
        <begin position="13"/>
        <end position="338"/>
    </location>
</feature>
<evidence type="ECO:0000256" key="4">
    <source>
        <dbReference type="ARBA" id="ARBA00022827"/>
    </source>
</evidence>
<organism evidence="8 9">
    <name type="scientific">Cryptosporangium minutisporangium</name>
    <dbReference type="NCBI Taxonomy" id="113569"/>
    <lineage>
        <taxon>Bacteria</taxon>
        <taxon>Bacillati</taxon>
        <taxon>Actinomycetota</taxon>
        <taxon>Actinomycetes</taxon>
        <taxon>Cryptosporangiales</taxon>
        <taxon>Cryptosporangiaceae</taxon>
        <taxon>Cryptosporangium</taxon>
    </lineage>
</organism>
<evidence type="ECO:0000259" key="6">
    <source>
        <dbReference type="Pfam" id="PF02852"/>
    </source>
</evidence>
<dbReference type="Proteomes" id="UP001501676">
    <property type="component" value="Unassembled WGS sequence"/>
</dbReference>
<dbReference type="InterPro" id="IPR016156">
    <property type="entry name" value="FAD/NAD-linked_Rdtase_dimer_sf"/>
</dbReference>
<dbReference type="PRINTS" id="PR00368">
    <property type="entry name" value="FADPNR"/>
</dbReference>
<dbReference type="SUPFAM" id="SSF51905">
    <property type="entry name" value="FAD/NAD(P)-binding domain"/>
    <property type="match status" value="1"/>
</dbReference>
<dbReference type="Gene3D" id="3.30.390.30">
    <property type="match status" value="1"/>
</dbReference>
<dbReference type="PANTHER" id="PTHR22912">
    <property type="entry name" value="DISULFIDE OXIDOREDUCTASE"/>
    <property type="match status" value="1"/>
</dbReference>
<dbReference type="EMBL" id="BAAAYN010000021">
    <property type="protein sequence ID" value="GAA3388028.1"/>
    <property type="molecule type" value="Genomic_DNA"/>
</dbReference>
<evidence type="ECO:0000256" key="5">
    <source>
        <dbReference type="ARBA" id="ARBA00023027"/>
    </source>
</evidence>
<evidence type="ECO:0000256" key="1">
    <source>
        <dbReference type="ARBA" id="ARBA00001974"/>
    </source>
</evidence>
<dbReference type="Gene3D" id="3.50.50.60">
    <property type="entry name" value="FAD/NAD(P)-binding domain"/>
    <property type="match status" value="2"/>
</dbReference>
<evidence type="ECO:0000256" key="2">
    <source>
        <dbReference type="ARBA" id="ARBA00007532"/>
    </source>
</evidence>
<dbReference type="InterPro" id="IPR036188">
    <property type="entry name" value="FAD/NAD-bd_sf"/>
</dbReference>
<dbReference type="InterPro" id="IPR050151">
    <property type="entry name" value="Class-I_Pyr_Nuc-Dis_Oxidored"/>
</dbReference>
<evidence type="ECO:0000259" key="7">
    <source>
        <dbReference type="Pfam" id="PF07992"/>
    </source>
</evidence>
<dbReference type="Pfam" id="PF02852">
    <property type="entry name" value="Pyr_redox_dim"/>
    <property type="match status" value="1"/>
</dbReference>
<sequence>MNASLNPDRSEWDVIVVGGGPPGEVAAQYATQYSGLEAVIVERELLGGECSFWACMPSKGLLRPIELVSNARDLPGVTGATVDVAAVLARRDEIVKHHDDGSQVGWATGAGIDVVRGHARLAGEKSVTVTASDGTTRTLTARHAVVLATGTRANVPPIDGLREARPWISRDASNLHEVPRRVVIVGGGVVACEAATWLHGLGTEELTIVEGGPRLLGRTEPFAGEIVAAGFTAAGISVRTGTRVAAVSRPDVNDAGEGLLHGGEVTVTLDDGSLVVADEILVAAGRTPNSDDVGLDSVGLTPHGYLAVDDRLTVPGHDWLYVVGDLNGRALLTHMGKYQGRIAGDVIAARAAGTPLDGYFYTDRATVPQVTFTDPEVGSAGLTEAQARDAGIDVETAEFDLAALAGTYLLRENYTGRAKLVIDRASDTLVGVTFVGTGIAELVHSATVAIVGKVPVGDLWHAVPSYPTVSEAWLRLLETLDRQRRGK</sequence>
<dbReference type="Pfam" id="PF07992">
    <property type="entry name" value="Pyr_redox_2"/>
    <property type="match status" value="1"/>
</dbReference>
<dbReference type="PRINTS" id="PR00411">
    <property type="entry name" value="PNDRDTASEI"/>
</dbReference>
<dbReference type="SUPFAM" id="SSF55424">
    <property type="entry name" value="FAD/NAD-linked reductases, dimerisation (C-terminal) domain"/>
    <property type="match status" value="1"/>
</dbReference>
<keyword evidence="5" id="KW-0520">NAD</keyword>
<evidence type="ECO:0000313" key="9">
    <source>
        <dbReference type="Proteomes" id="UP001501676"/>
    </source>
</evidence>
<comment type="cofactor">
    <cofactor evidence="1">
        <name>FAD</name>
        <dbReference type="ChEBI" id="CHEBI:57692"/>
    </cofactor>
</comment>
<gene>
    <name evidence="8" type="ORF">GCM10020369_32650</name>
</gene>
<keyword evidence="9" id="KW-1185">Reference proteome</keyword>
<proteinExistence type="inferred from homology"/>
<protein>
    <submittedName>
        <fullName evidence="8">NAD(P)/FAD-dependent oxidoreductase</fullName>
    </submittedName>
</protein>
<dbReference type="PANTHER" id="PTHR22912:SF151">
    <property type="entry name" value="DIHYDROLIPOYL DEHYDROGENASE, MITOCHONDRIAL"/>
    <property type="match status" value="1"/>
</dbReference>
<reference evidence="9" key="1">
    <citation type="journal article" date="2019" name="Int. J. Syst. Evol. Microbiol.">
        <title>The Global Catalogue of Microorganisms (GCM) 10K type strain sequencing project: providing services to taxonomists for standard genome sequencing and annotation.</title>
        <authorList>
            <consortium name="The Broad Institute Genomics Platform"/>
            <consortium name="The Broad Institute Genome Sequencing Center for Infectious Disease"/>
            <person name="Wu L."/>
            <person name="Ma J."/>
        </authorList>
    </citation>
    <scope>NUCLEOTIDE SEQUENCE [LARGE SCALE GENOMIC DNA]</scope>
    <source>
        <strain evidence="9">JCM 9458</strain>
    </source>
</reference>
<name>A0ABP6SZP5_9ACTN</name>
<keyword evidence="3" id="KW-0285">Flavoprotein</keyword>
<feature type="domain" description="Pyridine nucleotide-disulphide oxidoreductase dimerisation" evidence="6">
    <location>
        <begin position="367"/>
        <end position="473"/>
    </location>
</feature>
<evidence type="ECO:0000313" key="8">
    <source>
        <dbReference type="EMBL" id="GAA3388028.1"/>
    </source>
</evidence>
<dbReference type="InterPro" id="IPR023753">
    <property type="entry name" value="FAD/NAD-binding_dom"/>
</dbReference>
<keyword evidence="4" id="KW-0274">FAD</keyword>
<comment type="similarity">
    <text evidence="2">Belongs to the class-I pyridine nucleotide-disulfide oxidoreductase family.</text>
</comment>
<dbReference type="PIRSF" id="PIRSF000350">
    <property type="entry name" value="Mercury_reductase_MerA"/>
    <property type="match status" value="1"/>
</dbReference>
<evidence type="ECO:0000256" key="3">
    <source>
        <dbReference type="ARBA" id="ARBA00022630"/>
    </source>
</evidence>
<dbReference type="InterPro" id="IPR004099">
    <property type="entry name" value="Pyr_nucl-diS_OxRdtase_dimer"/>
</dbReference>
<dbReference type="RefSeq" id="WP_345728957.1">
    <property type="nucleotide sequence ID" value="NZ_BAAAYN010000021.1"/>
</dbReference>
<dbReference type="InterPro" id="IPR001100">
    <property type="entry name" value="Pyr_nuc-diS_OxRdtase"/>
</dbReference>
<comment type="caution">
    <text evidence="8">The sequence shown here is derived from an EMBL/GenBank/DDBJ whole genome shotgun (WGS) entry which is preliminary data.</text>
</comment>
<accession>A0ABP6SZP5</accession>